<reference evidence="10 11" key="1">
    <citation type="journal article" date="2015" name="Nature">
        <title>rRNA introns, odd ribosomes, and small enigmatic genomes across a large radiation of phyla.</title>
        <authorList>
            <person name="Brown C.T."/>
            <person name="Hug L.A."/>
            <person name="Thomas B.C."/>
            <person name="Sharon I."/>
            <person name="Castelle C.J."/>
            <person name="Singh A."/>
            <person name="Wilkins M.J."/>
            <person name="Williams K.H."/>
            <person name="Banfield J.F."/>
        </authorList>
    </citation>
    <scope>NUCLEOTIDE SEQUENCE [LARGE SCALE GENOMIC DNA]</scope>
</reference>
<keyword evidence="3" id="KW-0808">Transferase</keyword>
<dbReference type="GO" id="GO:0051539">
    <property type="term" value="F:4 iron, 4 sulfur cluster binding"/>
    <property type="evidence" value="ECO:0007669"/>
    <property type="project" value="UniProtKB-KW"/>
</dbReference>
<comment type="cofactor">
    <cofactor evidence="1">
        <name>[4Fe-4S] cluster</name>
        <dbReference type="ChEBI" id="CHEBI:49883"/>
    </cofactor>
</comment>
<evidence type="ECO:0000259" key="9">
    <source>
        <dbReference type="PROSITE" id="PS51918"/>
    </source>
</evidence>
<evidence type="ECO:0000256" key="6">
    <source>
        <dbReference type="ARBA" id="ARBA00023004"/>
    </source>
</evidence>
<keyword evidence="6" id="KW-0408">Iron</keyword>
<dbReference type="InterPro" id="IPR034466">
    <property type="entry name" value="Methyltransferase_Class_B"/>
</dbReference>
<feature type="domain" description="Radical SAM core" evidence="9">
    <location>
        <begin position="221"/>
        <end position="453"/>
    </location>
</feature>
<dbReference type="InterPro" id="IPR006638">
    <property type="entry name" value="Elp3/MiaA/NifB-like_rSAM"/>
</dbReference>
<accession>A0A0G1DHQ8</accession>
<feature type="domain" description="B12-binding" evidence="8">
    <location>
        <begin position="33"/>
        <end position="167"/>
    </location>
</feature>
<dbReference type="InterPro" id="IPR007197">
    <property type="entry name" value="rSAM"/>
</dbReference>
<comment type="caution">
    <text evidence="10">The sequence shown here is derived from an EMBL/GenBank/DDBJ whole genome shotgun (WGS) entry which is preliminary data.</text>
</comment>
<evidence type="ECO:0000256" key="2">
    <source>
        <dbReference type="ARBA" id="ARBA00022603"/>
    </source>
</evidence>
<dbReference type="Gene3D" id="3.80.30.20">
    <property type="entry name" value="tm_1862 like domain"/>
    <property type="match status" value="1"/>
</dbReference>
<evidence type="ECO:0000256" key="3">
    <source>
        <dbReference type="ARBA" id="ARBA00022679"/>
    </source>
</evidence>
<proteinExistence type="predicted"/>
<keyword evidence="4" id="KW-0949">S-adenosyl-L-methionine</keyword>
<dbReference type="SFLD" id="SFLDG01082">
    <property type="entry name" value="B12-binding_domain_containing"/>
    <property type="match status" value="1"/>
</dbReference>
<dbReference type="Gene3D" id="3.40.50.280">
    <property type="entry name" value="Cobalamin-binding domain"/>
    <property type="match status" value="1"/>
</dbReference>
<dbReference type="Pfam" id="PF04055">
    <property type="entry name" value="Radical_SAM"/>
    <property type="match status" value="1"/>
</dbReference>
<evidence type="ECO:0000256" key="7">
    <source>
        <dbReference type="ARBA" id="ARBA00023014"/>
    </source>
</evidence>
<dbReference type="EMBL" id="LCFQ01000013">
    <property type="protein sequence ID" value="KKS97224.1"/>
    <property type="molecule type" value="Genomic_DNA"/>
</dbReference>
<dbReference type="SFLD" id="SFLDS00029">
    <property type="entry name" value="Radical_SAM"/>
    <property type="match status" value="1"/>
</dbReference>
<dbReference type="GO" id="GO:0031419">
    <property type="term" value="F:cobalamin binding"/>
    <property type="evidence" value="ECO:0007669"/>
    <property type="project" value="InterPro"/>
</dbReference>
<dbReference type="SMART" id="SM00729">
    <property type="entry name" value="Elp3"/>
    <property type="match status" value="1"/>
</dbReference>
<name>A0A0G1DHQ8_9BACT</name>
<keyword evidence="2" id="KW-0489">Methyltransferase</keyword>
<dbReference type="PANTHER" id="PTHR43409:SF7">
    <property type="entry name" value="BLL1977 PROTEIN"/>
    <property type="match status" value="1"/>
</dbReference>
<dbReference type="STRING" id="1618578.UV74_C0013G0346"/>
<evidence type="ECO:0000313" key="10">
    <source>
        <dbReference type="EMBL" id="KKS97224.1"/>
    </source>
</evidence>
<evidence type="ECO:0000256" key="5">
    <source>
        <dbReference type="ARBA" id="ARBA00022723"/>
    </source>
</evidence>
<evidence type="ECO:0000256" key="1">
    <source>
        <dbReference type="ARBA" id="ARBA00001966"/>
    </source>
</evidence>
<dbReference type="InterPro" id="IPR023404">
    <property type="entry name" value="rSAM_horseshoe"/>
</dbReference>
<keyword evidence="7" id="KW-0411">Iron-sulfur</keyword>
<evidence type="ECO:0000256" key="4">
    <source>
        <dbReference type="ARBA" id="ARBA00022691"/>
    </source>
</evidence>
<dbReference type="AlphaFoldDB" id="A0A0G1DHQ8"/>
<dbReference type="InterPro" id="IPR006158">
    <property type="entry name" value="Cobalamin-bd"/>
</dbReference>
<evidence type="ECO:0000259" key="8">
    <source>
        <dbReference type="PROSITE" id="PS51332"/>
    </source>
</evidence>
<dbReference type="Proteomes" id="UP000034090">
    <property type="component" value="Unassembled WGS sequence"/>
</dbReference>
<dbReference type="PANTHER" id="PTHR43409">
    <property type="entry name" value="ANAEROBIC MAGNESIUM-PROTOPORPHYRIN IX MONOMETHYL ESTER CYCLASE-RELATED"/>
    <property type="match status" value="1"/>
</dbReference>
<sequence length="535" mass="60493">MSVNERLVYLGPEKFPSLESQKDKVRDIPVCIIIPPSTFLADERVFPFLGALKIAAELERNGNPIKVLDLSGHQNYLDIIDQYVSQNGRHVFGITATTPQIPATMQIAERIKTISPESHIILGGPHATLTHTAMKEDIKFGAPRRGTRAFEQLTKYVDKIVVGDGEAAIFYAIDPDYLDNIVDAGNNKSPLFLAKGTLDQYAWPARHLIDHESYKYYITDQGQRYRTFSVISQLGCPFGCGFCGGRKSQVFRMARQREIGNTIDEIRQVIIGSKNWAEPLRGVMFYDDELNINPGTLENLCLGLIKMQKELGIEMRFRGFIKAELFTSEQAELMYKAGFRVVLSGVESGSDQMLRAMNKGTSRETNARCVNLAHQAGLRFKALMSIGHPGESSQTVEESIDWVVNNLKHGDEIDWTIITQYPGTPYYDESIFIPEKKAWVYTIADPHTHQPLRLWSDELNYAKDTNFYKGIPGDYTAYIWTDHLNPQELVVIRDHAERTTRKYLQLPEIQTVAARQFEHSMGQGLPSHILRSGNS</sequence>
<keyword evidence="5" id="KW-0479">Metal-binding</keyword>
<dbReference type="GO" id="GO:0003824">
    <property type="term" value="F:catalytic activity"/>
    <property type="evidence" value="ECO:0007669"/>
    <property type="project" value="InterPro"/>
</dbReference>
<dbReference type="PROSITE" id="PS51332">
    <property type="entry name" value="B12_BINDING"/>
    <property type="match status" value="1"/>
</dbReference>
<dbReference type="CDD" id="cd01335">
    <property type="entry name" value="Radical_SAM"/>
    <property type="match status" value="1"/>
</dbReference>
<dbReference type="GO" id="GO:0046872">
    <property type="term" value="F:metal ion binding"/>
    <property type="evidence" value="ECO:0007669"/>
    <property type="project" value="UniProtKB-KW"/>
</dbReference>
<dbReference type="InterPro" id="IPR058240">
    <property type="entry name" value="rSAM_sf"/>
</dbReference>
<dbReference type="SFLD" id="SFLDG01123">
    <property type="entry name" value="methyltransferase_(Class_B)"/>
    <property type="match status" value="1"/>
</dbReference>
<dbReference type="PROSITE" id="PS51918">
    <property type="entry name" value="RADICAL_SAM"/>
    <property type="match status" value="1"/>
</dbReference>
<dbReference type="Pfam" id="PF02310">
    <property type="entry name" value="B12-binding"/>
    <property type="match status" value="1"/>
</dbReference>
<dbReference type="SUPFAM" id="SSF102114">
    <property type="entry name" value="Radical SAM enzymes"/>
    <property type="match status" value="1"/>
</dbReference>
<dbReference type="InterPro" id="IPR051198">
    <property type="entry name" value="BchE-like"/>
</dbReference>
<protein>
    <submittedName>
        <fullName evidence="10">Radical SAM domain protein</fullName>
    </submittedName>
</protein>
<evidence type="ECO:0000313" key="11">
    <source>
        <dbReference type="Proteomes" id="UP000034090"/>
    </source>
</evidence>
<organism evidence="10 11">
    <name type="scientific">Candidatus Woesebacteria bacterium GW2011_GWB1_43_14</name>
    <dbReference type="NCBI Taxonomy" id="1618578"/>
    <lineage>
        <taxon>Bacteria</taxon>
        <taxon>Candidatus Woeseibacteriota</taxon>
    </lineage>
</organism>
<gene>
    <name evidence="10" type="ORF">UV74_C0013G0346</name>
</gene>